<accession>A0A9N8DM11</accession>
<keyword evidence="4" id="KW-0418">Kinase</keyword>
<dbReference type="EMBL" id="CAICTM010000154">
    <property type="protein sequence ID" value="CAB9503086.1"/>
    <property type="molecule type" value="Genomic_DNA"/>
</dbReference>
<keyword evidence="5" id="KW-1185">Reference proteome</keyword>
<dbReference type="GO" id="GO:0003723">
    <property type="term" value="F:RNA binding"/>
    <property type="evidence" value="ECO:0007669"/>
    <property type="project" value="TreeGrafter"/>
</dbReference>
<organism evidence="4 5">
    <name type="scientific">Seminavis robusta</name>
    <dbReference type="NCBI Taxonomy" id="568900"/>
    <lineage>
        <taxon>Eukaryota</taxon>
        <taxon>Sar</taxon>
        <taxon>Stramenopiles</taxon>
        <taxon>Ochrophyta</taxon>
        <taxon>Bacillariophyta</taxon>
        <taxon>Bacillariophyceae</taxon>
        <taxon>Bacillariophycidae</taxon>
        <taxon>Naviculales</taxon>
        <taxon>Naviculaceae</taxon>
        <taxon>Seminavis</taxon>
    </lineage>
</organism>
<dbReference type="Proteomes" id="UP001153069">
    <property type="component" value="Unassembled WGS sequence"/>
</dbReference>
<dbReference type="AlphaFoldDB" id="A0A9N8DM11"/>
<evidence type="ECO:0000256" key="1">
    <source>
        <dbReference type="ARBA" id="ARBA00022737"/>
    </source>
</evidence>
<dbReference type="PANTHER" id="PTHR24141:SF1">
    <property type="entry name" value="2-5A-DEPENDENT RIBONUCLEASE"/>
    <property type="match status" value="1"/>
</dbReference>
<dbReference type="InterPro" id="IPR002110">
    <property type="entry name" value="Ankyrin_rpt"/>
</dbReference>
<dbReference type="GO" id="GO:0004540">
    <property type="term" value="F:RNA nuclease activity"/>
    <property type="evidence" value="ECO:0007669"/>
    <property type="project" value="TreeGrafter"/>
</dbReference>
<dbReference type="GO" id="GO:0016301">
    <property type="term" value="F:kinase activity"/>
    <property type="evidence" value="ECO:0007669"/>
    <property type="project" value="UniProtKB-KW"/>
</dbReference>
<keyword evidence="1" id="KW-0677">Repeat</keyword>
<evidence type="ECO:0000256" key="3">
    <source>
        <dbReference type="PROSITE-ProRule" id="PRU00023"/>
    </source>
</evidence>
<name>A0A9N8DM11_9STRA</name>
<dbReference type="OrthoDB" id="59416at2759"/>
<reference evidence="4" key="1">
    <citation type="submission" date="2020-06" db="EMBL/GenBank/DDBJ databases">
        <authorList>
            <consortium name="Plant Systems Biology data submission"/>
        </authorList>
    </citation>
    <scope>NUCLEOTIDE SEQUENCE</scope>
    <source>
        <strain evidence="4">D6</strain>
    </source>
</reference>
<protein>
    <submittedName>
        <fullName evidence="4">Ankyrin repeat and kinase domain containing 1</fullName>
    </submittedName>
</protein>
<dbReference type="GO" id="GO:0006396">
    <property type="term" value="P:RNA processing"/>
    <property type="evidence" value="ECO:0007669"/>
    <property type="project" value="TreeGrafter"/>
</dbReference>
<proteinExistence type="predicted"/>
<keyword evidence="2 3" id="KW-0040">ANK repeat</keyword>
<feature type="repeat" description="ANK" evidence="3">
    <location>
        <begin position="185"/>
        <end position="217"/>
    </location>
</feature>
<dbReference type="PANTHER" id="PTHR24141">
    <property type="entry name" value="2-5A-DEPENDENT RIBONUCLEASE"/>
    <property type="match status" value="1"/>
</dbReference>
<dbReference type="InterPro" id="IPR036770">
    <property type="entry name" value="Ankyrin_rpt-contain_sf"/>
</dbReference>
<evidence type="ECO:0000313" key="5">
    <source>
        <dbReference type="Proteomes" id="UP001153069"/>
    </source>
</evidence>
<dbReference type="Pfam" id="PF12796">
    <property type="entry name" value="Ank_2"/>
    <property type="match status" value="2"/>
</dbReference>
<sequence>MPVSSYPHPKPTPNSPPSRQTDFEINRALFWAARVGDHDTIAALPRIANRSCYGCSWDPVNEAGWTPLCLAAKSTGPRALSTVRLLVERGANVYRRTCGGMSPLSIAILFGSCDTAKFLVGRTEQNIIAASSMGKLGRCTKKLSSCLSTMVQLAVSTEDEARDQWTELARELVTRGATVDTFDADKNTPLIAALCHQHYPLARFLVQQGASVNRHKRGRREGFPLSYAVQDGRWKLFALLLQKGASPARVTQKMILQSGTNVFRDRTKDGWSPLELAAASGSLHLIFVMVFAHVMVEGKI</sequence>
<dbReference type="Gene3D" id="1.25.40.20">
    <property type="entry name" value="Ankyrin repeat-containing domain"/>
    <property type="match status" value="2"/>
</dbReference>
<dbReference type="SUPFAM" id="SSF48403">
    <property type="entry name" value="Ankyrin repeat"/>
    <property type="match status" value="1"/>
</dbReference>
<dbReference type="SMART" id="SM00248">
    <property type="entry name" value="ANK"/>
    <property type="match status" value="5"/>
</dbReference>
<comment type="caution">
    <text evidence="4">The sequence shown here is derived from an EMBL/GenBank/DDBJ whole genome shotgun (WGS) entry which is preliminary data.</text>
</comment>
<evidence type="ECO:0000313" key="4">
    <source>
        <dbReference type="EMBL" id="CAB9503086.1"/>
    </source>
</evidence>
<dbReference type="PROSITE" id="PS50088">
    <property type="entry name" value="ANK_REPEAT"/>
    <property type="match status" value="2"/>
</dbReference>
<feature type="repeat" description="ANK" evidence="3">
    <location>
        <begin position="63"/>
        <end position="98"/>
    </location>
</feature>
<evidence type="ECO:0000256" key="2">
    <source>
        <dbReference type="ARBA" id="ARBA00023043"/>
    </source>
</evidence>
<keyword evidence="4" id="KW-0808">Transferase</keyword>
<gene>
    <name evidence="4" type="ORF">SEMRO_155_G070550.1</name>
</gene>